<evidence type="ECO:0000256" key="10">
    <source>
        <dbReference type="ARBA" id="ARBA00023077"/>
    </source>
</evidence>
<proteinExistence type="inferred from homology"/>
<dbReference type="Gene3D" id="2.40.170.20">
    <property type="entry name" value="TonB-dependent receptor, beta-barrel domain"/>
    <property type="match status" value="1"/>
</dbReference>
<keyword evidence="21" id="KW-1185">Reference proteome</keyword>
<sequence length="720" mass="78685">MSRHSRRAVRLLAVITPLALALPAGAQTPGSVELPQLDVQGQGAGLRPSPQAPDVQGYVAVNDDTATRTGTSLLETPQSLHVVSREEMDQQNPQTVRSLLRFLPGVNFSNDANNRLDGFQARGFAPDQYLDGLRLMGGTWAVPKVEPFMLDRAQLLLGPASVLYGQGSPGGLLNMESRIAGPGISNQIQLQGGSNNFGRASFDFNRPLNEKGTLFGRVTGTAYTNDTQVDHQHERRIAIAPSVTWRPDADTSLTFLGSYLYDPNAGFWNQLPLQGTLLPNRYGPIPRSFFVGDNQYEHFTREQVMLGYQFAHRFNDVWSVRQNLRYTQINTDYQEVQGSVLGADQRTLARNAYSSRENLNTLAIDNRAEARFTTGPLSHTLLLGLDYQHSHWRNFTRYGNAPSLDILNPVPSQAALGAYLPPPLFQNARQVRNQLGVYAQDQIRWGGWTLLLAGRQDWYESRTLNRMTGVTTDESARHFSGHIGLNYVFQNGIAPYVSYATSFQPVSGTSRTGSSFTPTTGEQVEVGIRYRPAGFNALFTLAAFDLHQNNVLTPDPADVRFSVQTGQVRSRGVEFSVVASPLPGLNLRGAVTHLDTEVTRSNTPGTVGRRPTNTPQDIVAAWAAYTIQGGMLRGLTIGGGVRYVGSAYATATNSQTIPSYTTGDALVSYDLGAVSERMAGATIAVNGYNITDKRYASTCGALGCYLGLGRTVLATLDYRF</sequence>
<keyword evidence="4 14" id="KW-1134">Transmembrane beta strand</keyword>
<evidence type="ECO:0000256" key="14">
    <source>
        <dbReference type="PROSITE-ProRule" id="PRU01360"/>
    </source>
</evidence>
<dbReference type="InterPro" id="IPR000531">
    <property type="entry name" value="Beta-barrel_TonB"/>
</dbReference>
<evidence type="ECO:0000313" key="21">
    <source>
        <dbReference type="Proteomes" id="UP000766336"/>
    </source>
</evidence>
<dbReference type="Pfam" id="PF07715">
    <property type="entry name" value="Plug"/>
    <property type="match status" value="1"/>
</dbReference>
<keyword evidence="6 14" id="KW-0812">Transmembrane</keyword>
<dbReference type="RefSeq" id="WP_213668032.1">
    <property type="nucleotide sequence ID" value="NZ_JAHCDA010000001.1"/>
</dbReference>
<gene>
    <name evidence="20" type="ORF">KHU32_00110</name>
</gene>
<dbReference type="Proteomes" id="UP000766336">
    <property type="component" value="Unassembled WGS sequence"/>
</dbReference>
<feature type="short sequence motif" description="TonB C-terminal box" evidence="15">
    <location>
        <begin position="703"/>
        <end position="720"/>
    </location>
</feature>
<dbReference type="PANTHER" id="PTHR32552">
    <property type="entry name" value="FERRICHROME IRON RECEPTOR-RELATED"/>
    <property type="match status" value="1"/>
</dbReference>
<evidence type="ECO:0000256" key="3">
    <source>
        <dbReference type="ARBA" id="ARBA00022448"/>
    </source>
</evidence>
<dbReference type="NCBIfam" id="TIGR01783">
    <property type="entry name" value="TonB-siderophor"/>
    <property type="match status" value="1"/>
</dbReference>
<dbReference type="InterPro" id="IPR010917">
    <property type="entry name" value="TonB_rcpt_CS"/>
</dbReference>
<dbReference type="InterPro" id="IPR036942">
    <property type="entry name" value="Beta-barrel_TonB_sf"/>
</dbReference>
<dbReference type="InterPro" id="IPR039426">
    <property type="entry name" value="TonB-dep_rcpt-like"/>
</dbReference>
<comment type="similarity">
    <text evidence="2 14 16">Belongs to the TonB-dependent receptor family.</text>
</comment>
<dbReference type="InterPro" id="IPR010105">
    <property type="entry name" value="TonB_sidphr_rcpt"/>
</dbReference>
<feature type="signal peptide" evidence="17">
    <location>
        <begin position="1"/>
        <end position="26"/>
    </location>
</feature>
<evidence type="ECO:0000256" key="17">
    <source>
        <dbReference type="SAM" id="SignalP"/>
    </source>
</evidence>
<keyword evidence="11 14" id="KW-0472">Membrane</keyword>
<keyword evidence="13 14" id="KW-0998">Cell outer membrane</keyword>
<dbReference type="PROSITE" id="PS01156">
    <property type="entry name" value="TONB_DEPENDENT_REC_2"/>
    <property type="match status" value="1"/>
</dbReference>
<organism evidence="20 21">
    <name type="scientific">Roseococcus pinisoli</name>
    <dbReference type="NCBI Taxonomy" id="2835040"/>
    <lineage>
        <taxon>Bacteria</taxon>
        <taxon>Pseudomonadati</taxon>
        <taxon>Pseudomonadota</taxon>
        <taxon>Alphaproteobacteria</taxon>
        <taxon>Acetobacterales</taxon>
        <taxon>Roseomonadaceae</taxon>
        <taxon>Roseococcus</taxon>
    </lineage>
</organism>
<evidence type="ECO:0000256" key="12">
    <source>
        <dbReference type="ARBA" id="ARBA00023170"/>
    </source>
</evidence>
<evidence type="ECO:0000256" key="2">
    <source>
        <dbReference type="ARBA" id="ARBA00009810"/>
    </source>
</evidence>
<evidence type="ECO:0000256" key="11">
    <source>
        <dbReference type="ARBA" id="ARBA00023136"/>
    </source>
</evidence>
<protein>
    <submittedName>
        <fullName evidence="20">TonB-dependent siderophore receptor</fullName>
    </submittedName>
</protein>
<dbReference type="InterPro" id="IPR012910">
    <property type="entry name" value="Plug_dom"/>
</dbReference>
<name>A0ABS5Q6V8_9PROT</name>
<evidence type="ECO:0000256" key="1">
    <source>
        <dbReference type="ARBA" id="ARBA00004571"/>
    </source>
</evidence>
<keyword evidence="3 14" id="KW-0813">Transport</keyword>
<evidence type="ECO:0000256" key="4">
    <source>
        <dbReference type="ARBA" id="ARBA00022452"/>
    </source>
</evidence>
<dbReference type="EMBL" id="JAHCDA010000001">
    <property type="protein sequence ID" value="MBS7809316.1"/>
    <property type="molecule type" value="Genomic_DNA"/>
</dbReference>
<dbReference type="PANTHER" id="PTHR32552:SF68">
    <property type="entry name" value="FERRICHROME OUTER MEMBRANE TRANSPORTER_PHAGE RECEPTOR"/>
    <property type="match status" value="1"/>
</dbReference>
<accession>A0ABS5Q6V8</accession>
<dbReference type="PROSITE" id="PS52016">
    <property type="entry name" value="TONB_DEPENDENT_REC_3"/>
    <property type="match status" value="1"/>
</dbReference>
<evidence type="ECO:0000256" key="13">
    <source>
        <dbReference type="ARBA" id="ARBA00023237"/>
    </source>
</evidence>
<evidence type="ECO:0000256" key="16">
    <source>
        <dbReference type="RuleBase" id="RU003357"/>
    </source>
</evidence>
<keyword evidence="5" id="KW-0410">Iron transport</keyword>
<keyword evidence="9" id="KW-0406">Ion transport</keyword>
<feature type="domain" description="TonB-dependent receptor-like beta-barrel" evidence="18">
    <location>
        <begin position="245"/>
        <end position="690"/>
    </location>
</feature>
<evidence type="ECO:0000256" key="15">
    <source>
        <dbReference type="PROSITE-ProRule" id="PRU10144"/>
    </source>
</evidence>
<evidence type="ECO:0000256" key="7">
    <source>
        <dbReference type="ARBA" id="ARBA00022729"/>
    </source>
</evidence>
<evidence type="ECO:0000256" key="5">
    <source>
        <dbReference type="ARBA" id="ARBA00022496"/>
    </source>
</evidence>
<dbReference type="Gene3D" id="2.170.130.10">
    <property type="entry name" value="TonB-dependent receptor, plug domain"/>
    <property type="match status" value="1"/>
</dbReference>
<evidence type="ECO:0000259" key="18">
    <source>
        <dbReference type="Pfam" id="PF00593"/>
    </source>
</evidence>
<evidence type="ECO:0000259" key="19">
    <source>
        <dbReference type="Pfam" id="PF07715"/>
    </source>
</evidence>
<feature type="chain" id="PRO_5047408806" evidence="17">
    <location>
        <begin position="27"/>
        <end position="720"/>
    </location>
</feature>
<dbReference type="CDD" id="cd01347">
    <property type="entry name" value="ligand_gated_channel"/>
    <property type="match status" value="1"/>
</dbReference>
<keyword evidence="7 17" id="KW-0732">Signal</keyword>
<evidence type="ECO:0000256" key="8">
    <source>
        <dbReference type="ARBA" id="ARBA00023004"/>
    </source>
</evidence>
<evidence type="ECO:0000313" key="20">
    <source>
        <dbReference type="EMBL" id="MBS7809316.1"/>
    </source>
</evidence>
<keyword evidence="8" id="KW-0408">Iron</keyword>
<comment type="caution">
    <text evidence="20">The sequence shown here is derived from an EMBL/GenBank/DDBJ whole genome shotgun (WGS) entry which is preliminary data.</text>
</comment>
<keyword evidence="10 16" id="KW-0798">TonB box</keyword>
<evidence type="ECO:0000256" key="6">
    <source>
        <dbReference type="ARBA" id="ARBA00022692"/>
    </source>
</evidence>
<dbReference type="InterPro" id="IPR037066">
    <property type="entry name" value="Plug_dom_sf"/>
</dbReference>
<reference evidence="20 21" key="1">
    <citation type="submission" date="2021-05" db="EMBL/GenBank/DDBJ databases">
        <title>Roseococcus sp. XZZS9, whole genome shotgun sequencing project.</title>
        <authorList>
            <person name="Zhao G."/>
            <person name="Shen L."/>
        </authorList>
    </citation>
    <scope>NUCLEOTIDE SEQUENCE [LARGE SCALE GENOMIC DNA]</scope>
    <source>
        <strain evidence="20 21">XZZS9</strain>
    </source>
</reference>
<feature type="domain" description="TonB-dependent receptor plug" evidence="19">
    <location>
        <begin position="73"/>
        <end position="171"/>
    </location>
</feature>
<comment type="subcellular location">
    <subcellularLocation>
        <location evidence="1 14">Cell outer membrane</location>
        <topology evidence="1 14">Multi-pass membrane protein</topology>
    </subcellularLocation>
</comment>
<evidence type="ECO:0000256" key="9">
    <source>
        <dbReference type="ARBA" id="ARBA00023065"/>
    </source>
</evidence>
<dbReference type="SUPFAM" id="SSF56935">
    <property type="entry name" value="Porins"/>
    <property type="match status" value="1"/>
</dbReference>
<keyword evidence="12 20" id="KW-0675">Receptor</keyword>
<dbReference type="Pfam" id="PF00593">
    <property type="entry name" value="TonB_dep_Rec_b-barrel"/>
    <property type="match status" value="1"/>
</dbReference>